<keyword evidence="2" id="KW-1185">Reference proteome</keyword>
<gene>
    <name evidence="1" type="ORF">A6J39_007780</name>
</gene>
<organism evidence="1 2">
    <name type="scientific">Legionella anisa</name>
    <dbReference type="NCBI Taxonomy" id="28082"/>
    <lineage>
        <taxon>Bacteria</taxon>
        <taxon>Pseudomonadati</taxon>
        <taxon>Pseudomonadota</taxon>
        <taxon>Gammaproteobacteria</taxon>
        <taxon>Legionellales</taxon>
        <taxon>Legionellaceae</taxon>
        <taxon>Legionella</taxon>
    </lineage>
</organism>
<reference evidence="1" key="1">
    <citation type="submission" date="2017-12" db="EMBL/GenBank/DDBJ databases">
        <title>FDA dAtabase for Regulatory Grade micrObial Sequences (FDA-ARGOS): Supporting development and validation of Infectious Disease Dx tests.</title>
        <authorList>
            <person name="Kerrigan L."/>
            <person name="Tallon L.J."/>
            <person name="Sadzewicz L."/>
            <person name="Sengamalay N."/>
            <person name="Ott S."/>
            <person name="Godinez A."/>
            <person name="Nagaraj S."/>
            <person name="Vavikolanu K."/>
            <person name="Vyas G."/>
            <person name="Nadendla S."/>
            <person name="Aluvathingal J."/>
            <person name="Sichtig H."/>
        </authorList>
    </citation>
    <scope>NUCLEOTIDE SEQUENCE [LARGE SCALE GENOMIC DNA]</scope>
    <source>
        <strain evidence="1">FDAARGOS_200</strain>
    </source>
</reference>
<evidence type="ECO:0000313" key="2">
    <source>
        <dbReference type="Proteomes" id="UP000192511"/>
    </source>
</evidence>
<proteinExistence type="predicted"/>
<dbReference type="AlphaFoldDB" id="A0AAX0WRL2"/>
<comment type="caution">
    <text evidence="1">The sequence shown here is derived from an EMBL/GenBank/DDBJ whole genome shotgun (WGS) entry which is preliminary data.</text>
</comment>
<dbReference type="EMBL" id="NBTX02000004">
    <property type="protein sequence ID" value="PNL61121.1"/>
    <property type="molecule type" value="Genomic_DNA"/>
</dbReference>
<dbReference type="Proteomes" id="UP000192511">
    <property type="component" value="Unassembled WGS sequence"/>
</dbReference>
<name>A0AAX0WRL2_9GAMM</name>
<sequence>MKYNVQNNQALDFCMSVELSDCQDIIVHSPLYDKKAKEIYYNQADFTNINSSNNEFLDILGFFNDSRSAVAVFKLGGGVFHYFMIQKECVNNQNFYRILQAYDEEYSLQDWLQPARKWSTSAKEKFGKGQWLSQEQIQEFVLNLKKICQGDEEAYFSNFGVKTTFTDSVFISVNHFLKKFDCQEQITVTLNPPTQVSSALAENSMFAKPGFENKTDNTSGIIHTL</sequence>
<protein>
    <submittedName>
        <fullName evidence="1">Uncharacterized protein</fullName>
    </submittedName>
</protein>
<evidence type="ECO:0000313" key="1">
    <source>
        <dbReference type="EMBL" id="PNL61121.1"/>
    </source>
</evidence>
<accession>A0AAX0WRL2</accession>